<feature type="repeat" description="WD" evidence="7">
    <location>
        <begin position="76"/>
        <end position="119"/>
    </location>
</feature>
<dbReference type="PANTHER" id="PTHR22847:SF637">
    <property type="entry name" value="WD REPEAT DOMAIN 5B"/>
    <property type="match status" value="1"/>
</dbReference>
<feature type="repeat" description="WD" evidence="7">
    <location>
        <begin position="275"/>
        <end position="308"/>
    </location>
</feature>
<dbReference type="PROSITE" id="PS50294">
    <property type="entry name" value="WD_REPEATS_REGION"/>
    <property type="match status" value="7"/>
</dbReference>
<comment type="similarity">
    <text evidence="4">Belongs to the WD repeat MDV1/CAF4 family.</text>
</comment>
<dbReference type="PROSITE" id="PS50082">
    <property type="entry name" value="WD_REPEATS_2"/>
    <property type="match status" value="7"/>
</dbReference>
<organism evidence="8 9">
    <name type="scientific">Hypocrea atroviridis (strain ATCC 20476 / IMI 206040)</name>
    <name type="common">Trichoderma atroviride</name>
    <dbReference type="NCBI Taxonomy" id="452589"/>
    <lineage>
        <taxon>Eukaryota</taxon>
        <taxon>Fungi</taxon>
        <taxon>Dikarya</taxon>
        <taxon>Ascomycota</taxon>
        <taxon>Pezizomycotina</taxon>
        <taxon>Sordariomycetes</taxon>
        <taxon>Hypocreomycetidae</taxon>
        <taxon>Hypocreales</taxon>
        <taxon>Hypocreaceae</taxon>
        <taxon>Trichoderma</taxon>
    </lineage>
</organism>
<dbReference type="GO" id="GO:1990234">
    <property type="term" value="C:transferase complex"/>
    <property type="evidence" value="ECO:0007669"/>
    <property type="project" value="UniProtKB-ARBA"/>
</dbReference>
<feature type="repeat" description="WD" evidence="7">
    <location>
        <begin position="30"/>
        <end position="62"/>
    </location>
</feature>
<feature type="non-terminal residue" evidence="8">
    <location>
        <position position="1"/>
    </location>
</feature>
<keyword evidence="3" id="KW-0175">Coiled coil</keyword>
<feature type="repeat" description="WD" evidence="7">
    <location>
        <begin position="134"/>
        <end position="165"/>
    </location>
</feature>
<dbReference type="InterPro" id="IPR036322">
    <property type="entry name" value="WD40_repeat_dom_sf"/>
</dbReference>
<dbReference type="eggNOG" id="KOG0266">
    <property type="taxonomic scope" value="Eukaryota"/>
</dbReference>
<dbReference type="Proteomes" id="UP000005426">
    <property type="component" value="Unassembled WGS sequence"/>
</dbReference>
<feature type="non-terminal residue" evidence="8">
    <location>
        <position position="308"/>
    </location>
</feature>
<dbReference type="SUPFAM" id="SSF50978">
    <property type="entry name" value="WD40 repeat-like"/>
    <property type="match status" value="1"/>
</dbReference>
<evidence type="ECO:0000256" key="3">
    <source>
        <dbReference type="ARBA" id="ARBA00023054"/>
    </source>
</evidence>
<dbReference type="PANTHER" id="PTHR22847">
    <property type="entry name" value="WD40 REPEAT PROTEIN"/>
    <property type="match status" value="1"/>
</dbReference>
<feature type="repeat" description="WD" evidence="7">
    <location>
        <begin position="1"/>
        <end position="30"/>
    </location>
</feature>
<dbReference type="InterPro" id="IPR015943">
    <property type="entry name" value="WD40/YVTN_repeat-like_dom_sf"/>
</dbReference>
<dbReference type="CDD" id="cd00200">
    <property type="entry name" value="WD40"/>
    <property type="match status" value="1"/>
</dbReference>
<evidence type="ECO:0000313" key="9">
    <source>
        <dbReference type="Proteomes" id="UP000005426"/>
    </source>
</evidence>
<accession>G9NRE9</accession>
<evidence type="ECO:0000256" key="1">
    <source>
        <dbReference type="ARBA" id="ARBA00022574"/>
    </source>
</evidence>
<dbReference type="Gene3D" id="2.130.10.10">
    <property type="entry name" value="YVTN repeat-like/Quinoprotein amine dehydrogenase"/>
    <property type="match status" value="3"/>
</dbReference>
<dbReference type="PROSITE" id="PS00678">
    <property type="entry name" value="WD_REPEATS_1"/>
    <property type="match status" value="2"/>
</dbReference>
<dbReference type="PRINTS" id="PR00320">
    <property type="entry name" value="GPROTEINBRPT"/>
</dbReference>
<sequence length="308" mass="34232">YSHDGQYVASGSSDSLIRIWDAKTGKIHILIGHESGINAIAFSPDGSCLASASRDGTVRIWEAPWDDDHKQAQLILRGHSSEVDNLSFSPLESEKHVVSCSADHTLCIWDYGRHEVERVARASIDVGGEVDQRVPGHKTPISCLALSRDGKVVASGSKDGLICLWGGDIGSFRGQLREHRKKITSLEFSHDSRYLLSSARERTVRVWDVTNGLQLFSIRHAEMVWSAVFSPDGNFVASGCDDRMVRVWDMQRLVHESSNNEASNDDINYNYSHKLQGHTTFVTSVVFSKDGRYIAAGGRDGRVLYWDL</sequence>
<dbReference type="OMA" id="MEMTHRS"/>
<evidence type="ECO:0000256" key="2">
    <source>
        <dbReference type="ARBA" id="ARBA00022737"/>
    </source>
</evidence>
<keyword evidence="1 7" id="KW-0853">WD repeat</keyword>
<dbReference type="SMART" id="SM00320">
    <property type="entry name" value="WD40"/>
    <property type="match status" value="6"/>
</dbReference>
<dbReference type="InterPro" id="IPR019775">
    <property type="entry name" value="WD40_repeat_CS"/>
</dbReference>
<evidence type="ECO:0000256" key="5">
    <source>
        <dbReference type="ARBA" id="ARBA00039789"/>
    </source>
</evidence>
<protein>
    <recommendedName>
        <fullName evidence="5">Mitochondrial division protein 1</fullName>
    </recommendedName>
</protein>
<keyword evidence="9" id="KW-1185">Reference proteome</keyword>
<evidence type="ECO:0000256" key="7">
    <source>
        <dbReference type="PROSITE-ProRule" id="PRU00221"/>
    </source>
</evidence>
<feature type="repeat" description="WD" evidence="7">
    <location>
        <begin position="217"/>
        <end position="251"/>
    </location>
</feature>
<dbReference type="HOGENOM" id="CLU_000288_57_23_1"/>
<dbReference type="AlphaFoldDB" id="G9NRE9"/>
<comment type="caution">
    <text evidence="8">The sequence shown here is derived from an EMBL/GenBank/DDBJ whole genome shotgun (WGS) entry which is preliminary data.</text>
</comment>
<dbReference type="STRING" id="452589.G9NRE9"/>
<dbReference type="InterPro" id="IPR020472">
    <property type="entry name" value="WD40_PAC1"/>
</dbReference>
<comment type="function">
    <text evidence="6">Involved in mitochondrial fission. Acts as an adapter protein required to form mitochondrial fission complexes. Formation of these complexes is required to promote constriction and fission of the mitochondrial compartment at a late step in mitochondrial division.</text>
</comment>
<dbReference type="InterPro" id="IPR001680">
    <property type="entry name" value="WD40_rpt"/>
</dbReference>
<name>G9NRE9_HYPAI</name>
<evidence type="ECO:0000256" key="4">
    <source>
        <dbReference type="ARBA" id="ARBA00038415"/>
    </source>
</evidence>
<evidence type="ECO:0000256" key="6">
    <source>
        <dbReference type="ARBA" id="ARBA00043913"/>
    </source>
</evidence>
<proteinExistence type="inferred from homology"/>
<evidence type="ECO:0000313" key="8">
    <source>
        <dbReference type="EMBL" id="EHK46583.1"/>
    </source>
</evidence>
<dbReference type="EMBL" id="ABDG02000022">
    <property type="protein sequence ID" value="EHK46583.1"/>
    <property type="molecule type" value="Genomic_DNA"/>
</dbReference>
<gene>
    <name evidence="8" type="ORF">TRIATDRAFT_184340</name>
</gene>
<feature type="repeat" description="WD" evidence="7">
    <location>
        <begin position="176"/>
        <end position="217"/>
    </location>
</feature>
<keyword evidence="2" id="KW-0677">Repeat</keyword>
<reference evidence="8 9" key="1">
    <citation type="journal article" date="2011" name="Genome Biol.">
        <title>Comparative genome sequence analysis underscores mycoparasitism as the ancestral life style of Trichoderma.</title>
        <authorList>
            <person name="Kubicek C.P."/>
            <person name="Herrera-Estrella A."/>
            <person name="Seidl-Seiboth V."/>
            <person name="Martinez D.A."/>
            <person name="Druzhinina I.S."/>
            <person name="Thon M."/>
            <person name="Zeilinger S."/>
            <person name="Casas-Flores S."/>
            <person name="Horwitz B.A."/>
            <person name="Mukherjee P.K."/>
            <person name="Mukherjee M."/>
            <person name="Kredics L."/>
            <person name="Alcaraz L.D."/>
            <person name="Aerts A."/>
            <person name="Antal Z."/>
            <person name="Atanasova L."/>
            <person name="Cervantes-Badillo M.G."/>
            <person name="Challacombe J."/>
            <person name="Chertkov O."/>
            <person name="McCluskey K."/>
            <person name="Coulpier F."/>
            <person name="Deshpande N."/>
            <person name="von Doehren H."/>
            <person name="Ebbole D.J."/>
            <person name="Esquivel-Naranjo E.U."/>
            <person name="Fekete E."/>
            <person name="Flipphi M."/>
            <person name="Glaser F."/>
            <person name="Gomez-Rodriguez E.Y."/>
            <person name="Gruber S."/>
            <person name="Han C."/>
            <person name="Henrissat B."/>
            <person name="Hermosa R."/>
            <person name="Hernandez-Onate M."/>
            <person name="Karaffa L."/>
            <person name="Kosti I."/>
            <person name="Le Crom S."/>
            <person name="Lindquist E."/>
            <person name="Lucas S."/>
            <person name="Luebeck M."/>
            <person name="Luebeck P.S."/>
            <person name="Margeot A."/>
            <person name="Metz B."/>
            <person name="Misra M."/>
            <person name="Nevalainen H."/>
            <person name="Omann M."/>
            <person name="Packer N."/>
            <person name="Perrone G."/>
            <person name="Uresti-Rivera E.E."/>
            <person name="Salamov A."/>
            <person name="Schmoll M."/>
            <person name="Seiboth B."/>
            <person name="Shapiro H."/>
            <person name="Sukno S."/>
            <person name="Tamayo-Ramos J.A."/>
            <person name="Tisch D."/>
            <person name="Wiest A."/>
            <person name="Wilkinson H.H."/>
            <person name="Zhang M."/>
            <person name="Coutinho P.M."/>
            <person name="Kenerley C.M."/>
            <person name="Monte E."/>
            <person name="Baker S.E."/>
            <person name="Grigoriev I.V."/>
        </authorList>
    </citation>
    <scope>NUCLEOTIDE SEQUENCE [LARGE SCALE GENOMIC DNA]</scope>
    <source>
        <strain evidence="9">ATCC 20476 / IMI 206040</strain>
    </source>
</reference>
<dbReference type="OrthoDB" id="4900553at2759"/>
<dbReference type="Pfam" id="PF00400">
    <property type="entry name" value="WD40"/>
    <property type="match status" value="7"/>
</dbReference>